<dbReference type="InterPro" id="IPR050789">
    <property type="entry name" value="Diverse_Enzym_Activities"/>
</dbReference>
<dbReference type="GO" id="GO:0016787">
    <property type="term" value="F:hydrolase activity"/>
    <property type="evidence" value="ECO:0007669"/>
    <property type="project" value="UniProtKB-KW"/>
</dbReference>
<dbReference type="Pfam" id="PF23544">
    <property type="entry name" value="AtuA_ferredoxin"/>
    <property type="match status" value="1"/>
</dbReference>
<gene>
    <name evidence="4" type="ORF">HZA66_03870</name>
</gene>
<dbReference type="InterPro" id="IPR001466">
    <property type="entry name" value="Beta-lactam-related"/>
</dbReference>
<feature type="domain" description="AtuA-like ferredoxin-fold" evidence="3">
    <location>
        <begin position="1"/>
        <end position="99"/>
    </location>
</feature>
<evidence type="ECO:0000259" key="3">
    <source>
        <dbReference type="Pfam" id="PF23544"/>
    </source>
</evidence>
<dbReference type="PANTHER" id="PTHR43283:SF14">
    <property type="entry name" value="BLL8153 PROTEIN"/>
    <property type="match status" value="1"/>
</dbReference>
<dbReference type="PANTHER" id="PTHR43283">
    <property type="entry name" value="BETA-LACTAMASE-RELATED"/>
    <property type="match status" value="1"/>
</dbReference>
<comment type="caution">
    <text evidence="4">The sequence shown here is derived from an EMBL/GenBank/DDBJ whole genome shotgun (WGS) entry which is preliminary data.</text>
</comment>
<accession>A0A933VZK9</accession>
<protein>
    <submittedName>
        <fullName evidence="4">Serine hydrolase</fullName>
    </submittedName>
</protein>
<feature type="compositionally biased region" description="Basic and acidic residues" evidence="1">
    <location>
        <begin position="1"/>
        <end position="16"/>
    </location>
</feature>
<dbReference type="Gene3D" id="3.40.710.10">
    <property type="entry name" value="DD-peptidase/beta-lactamase superfamily"/>
    <property type="match status" value="1"/>
</dbReference>
<sequence length="506" mass="55132">MKLRELAHSRTGDKGNRSNISLIPYDPTHYQHLREEVTAERVKAHFRDIVHGAVERYELPLIHSFNFVLDEALGGGVSRSLSLDTHGKALSSALLEMDVSAPPGYAPKHRVAAGAVATPTAHLPKAEDFLLWPPNVQAYGYRIVDKLFNSRPIRKGPSPRPLRYGHQLELSYQTANGACSIADFIDRNALSGLLVLKNGQVVLEQYGLGLLPSDRWSTMSTVKSITATLVGVALYDGAIHSLDDSVTKYVPSLLGSAYEEVTVKHLLTMTSGVAWNEDYTDKQSDVNRYSKSLADGVPGGVFALLKALAREHEAGTHWRYNSGDTFLLGAVLRSAICMPVADYLSRKIWQPCGMEFDAFYTLESPDGLEIGGSRAGIALRDFGRFAQFMLDDGVVDGKRLLPDGWNDDANRHAYTFSDADRALMPQIASGALAGYGYSWWIAADGAMTAVGFAGQRIYINRAERLAIVTLGAFPQPGYRGPDEHDRVAEVVAFTEAVKSALGSSGA</sequence>
<evidence type="ECO:0000256" key="1">
    <source>
        <dbReference type="SAM" id="MobiDB-lite"/>
    </source>
</evidence>
<proteinExistence type="predicted"/>
<dbReference type="SUPFAM" id="SSF56601">
    <property type="entry name" value="beta-lactamase/transpeptidase-like"/>
    <property type="match status" value="1"/>
</dbReference>
<evidence type="ECO:0000313" key="5">
    <source>
        <dbReference type="Proteomes" id="UP000782519"/>
    </source>
</evidence>
<organism evidence="4 5">
    <name type="scientific">Rhodopseudomonas palustris</name>
    <dbReference type="NCBI Taxonomy" id="1076"/>
    <lineage>
        <taxon>Bacteria</taxon>
        <taxon>Pseudomonadati</taxon>
        <taxon>Pseudomonadota</taxon>
        <taxon>Alphaproteobacteria</taxon>
        <taxon>Hyphomicrobiales</taxon>
        <taxon>Nitrobacteraceae</taxon>
        <taxon>Rhodopseudomonas</taxon>
    </lineage>
</organism>
<dbReference type="Pfam" id="PF00144">
    <property type="entry name" value="Beta-lactamase"/>
    <property type="match status" value="1"/>
</dbReference>
<dbReference type="Proteomes" id="UP000782519">
    <property type="component" value="Unassembled WGS sequence"/>
</dbReference>
<evidence type="ECO:0000259" key="2">
    <source>
        <dbReference type="Pfam" id="PF00144"/>
    </source>
</evidence>
<feature type="region of interest" description="Disordered" evidence="1">
    <location>
        <begin position="1"/>
        <end position="20"/>
    </location>
</feature>
<dbReference type="InterPro" id="IPR056362">
    <property type="entry name" value="AtuA-like_ferredoxin_dom"/>
</dbReference>
<feature type="domain" description="Beta-lactamase-related" evidence="2">
    <location>
        <begin position="193"/>
        <end position="489"/>
    </location>
</feature>
<dbReference type="EMBL" id="JACRJB010000012">
    <property type="protein sequence ID" value="MBI5128556.1"/>
    <property type="molecule type" value="Genomic_DNA"/>
</dbReference>
<name>A0A933VZK9_RHOPL</name>
<dbReference type="AlphaFoldDB" id="A0A933VZK9"/>
<dbReference type="InterPro" id="IPR012338">
    <property type="entry name" value="Beta-lactam/transpept-like"/>
</dbReference>
<reference evidence="4" key="1">
    <citation type="submission" date="2020-07" db="EMBL/GenBank/DDBJ databases">
        <title>Huge and variable diversity of episymbiotic CPR bacteria and DPANN archaea in groundwater ecosystems.</title>
        <authorList>
            <person name="He C.Y."/>
            <person name="Keren R."/>
            <person name="Whittaker M."/>
            <person name="Farag I.F."/>
            <person name="Doudna J."/>
            <person name="Cate J.H.D."/>
            <person name="Banfield J.F."/>
        </authorList>
    </citation>
    <scope>NUCLEOTIDE SEQUENCE</scope>
    <source>
        <strain evidence="4">NC_groundwater_1818_Pr3_B-0.1um_66_35</strain>
    </source>
</reference>
<evidence type="ECO:0000313" key="4">
    <source>
        <dbReference type="EMBL" id="MBI5128556.1"/>
    </source>
</evidence>
<keyword evidence="4" id="KW-0378">Hydrolase</keyword>